<sequence length="56" mass="6274">MDSVAARRSLRVFEHLAATSGNAATVPPRFLLYDATPFPRPPCVPDLRCRLSSWFI</sequence>
<name>A0A251UWF4_HELAN</name>
<protein>
    <submittedName>
        <fullName evidence="2">Uncharacterized protein</fullName>
    </submittedName>
</protein>
<evidence type="ECO:0000313" key="3">
    <source>
        <dbReference type="Proteomes" id="UP000215914"/>
    </source>
</evidence>
<organism evidence="2 3">
    <name type="scientific">Helianthus annuus</name>
    <name type="common">Common sunflower</name>
    <dbReference type="NCBI Taxonomy" id="4232"/>
    <lineage>
        <taxon>Eukaryota</taxon>
        <taxon>Viridiplantae</taxon>
        <taxon>Streptophyta</taxon>
        <taxon>Embryophyta</taxon>
        <taxon>Tracheophyta</taxon>
        <taxon>Spermatophyta</taxon>
        <taxon>Magnoliopsida</taxon>
        <taxon>eudicotyledons</taxon>
        <taxon>Gunneridae</taxon>
        <taxon>Pentapetalae</taxon>
        <taxon>asterids</taxon>
        <taxon>campanulids</taxon>
        <taxon>Asterales</taxon>
        <taxon>Asteraceae</taxon>
        <taxon>Asteroideae</taxon>
        <taxon>Heliantheae alliance</taxon>
        <taxon>Heliantheae</taxon>
        <taxon>Helianthus</taxon>
    </lineage>
</organism>
<dbReference type="InParanoid" id="A0A251UWF4"/>
<proteinExistence type="predicted"/>
<dbReference type="EMBL" id="CM007893">
    <property type="protein sequence ID" value="OTG27700.1"/>
    <property type="molecule type" value="Genomic_DNA"/>
</dbReference>
<dbReference type="EMBL" id="MNCJ02000319">
    <property type="protein sequence ID" value="KAF5808810.1"/>
    <property type="molecule type" value="Genomic_DNA"/>
</dbReference>
<evidence type="ECO:0000313" key="2">
    <source>
        <dbReference type="EMBL" id="OTG27700.1"/>
    </source>
</evidence>
<keyword evidence="3" id="KW-1185">Reference proteome</keyword>
<reference evidence="1 3" key="1">
    <citation type="journal article" date="2017" name="Nature">
        <title>The sunflower genome provides insights into oil metabolism, flowering and Asterid evolution.</title>
        <authorList>
            <person name="Badouin H."/>
            <person name="Gouzy J."/>
            <person name="Grassa C.J."/>
            <person name="Murat F."/>
            <person name="Staton S.E."/>
            <person name="Cottret L."/>
            <person name="Lelandais-Briere C."/>
            <person name="Owens G.L."/>
            <person name="Carrere S."/>
            <person name="Mayjonade B."/>
            <person name="Legrand L."/>
            <person name="Gill N."/>
            <person name="Kane N.C."/>
            <person name="Bowers J.E."/>
            <person name="Hubner S."/>
            <person name="Bellec A."/>
            <person name="Berard A."/>
            <person name="Berges H."/>
            <person name="Blanchet N."/>
            <person name="Boniface M.C."/>
            <person name="Brunel D."/>
            <person name="Catrice O."/>
            <person name="Chaidir N."/>
            <person name="Claudel C."/>
            <person name="Donnadieu C."/>
            <person name="Faraut T."/>
            <person name="Fievet G."/>
            <person name="Helmstetter N."/>
            <person name="King M."/>
            <person name="Knapp S.J."/>
            <person name="Lai Z."/>
            <person name="Le Paslier M.C."/>
            <person name="Lippi Y."/>
            <person name="Lorenzon L."/>
            <person name="Mandel J.R."/>
            <person name="Marage G."/>
            <person name="Marchand G."/>
            <person name="Marquand E."/>
            <person name="Bret-Mestries E."/>
            <person name="Morien E."/>
            <person name="Nambeesan S."/>
            <person name="Nguyen T."/>
            <person name="Pegot-Espagnet P."/>
            <person name="Pouilly N."/>
            <person name="Raftis F."/>
            <person name="Sallet E."/>
            <person name="Schiex T."/>
            <person name="Thomas J."/>
            <person name="Vandecasteele C."/>
            <person name="Vares D."/>
            <person name="Vear F."/>
            <person name="Vautrin S."/>
            <person name="Crespi M."/>
            <person name="Mangin B."/>
            <person name="Burke J.M."/>
            <person name="Salse J."/>
            <person name="Munos S."/>
            <person name="Vincourt P."/>
            <person name="Rieseberg L.H."/>
            <person name="Langlade N.B."/>
        </authorList>
    </citation>
    <scope>NUCLEOTIDE SEQUENCE [LARGE SCALE GENOMIC DNA]</scope>
    <source>
        <strain evidence="3">cv. SF193</strain>
        <tissue evidence="1">Leaves</tissue>
    </source>
</reference>
<accession>A0A251UWF4</accession>
<dbReference type="Proteomes" id="UP000215914">
    <property type="component" value="Chromosome 4"/>
</dbReference>
<reference evidence="2" key="2">
    <citation type="submission" date="2017-02" db="EMBL/GenBank/DDBJ databases">
        <title>Sunflower complete genome.</title>
        <authorList>
            <person name="Langlade N."/>
            <person name="Munos S."/>
        </authorList>
    </citation>
    <scope>NUCLEOTIDE SEQUENCE [LARGE SCALE GENOMIC DNA]</scope>
    <source>
        <tissue evidence="2">Leaves</tissue>
    </source>
</reference>
<evidence type="ECO:0000313" key="1">
    <source>
        <dbReference type="EMBL" id="KAF5808810.1"/>
    </source>
</evidence>
<reference evidence="1" key="3">
    <citation type="submission" date="2020-06" db="EMBL/GenBank/DDBJ databases">
        <title>Helianthus annuus Genome sequencing and assembly Release 2.</title>
        <authorList>
            <person name="Gouzy J."/>
            <person name="Langlade N."/>
            <person name="Munos S."/>
        </authorList>
    </citation>
    <scope>NUCLEOTIDE SEQUENCE</scope>
    <source>
        <tissue evidence="1">Leaves</tissue>
    </source>
</reference>
<dbReference type="Gramene" id="mRNA:HanXRQr2_Chr04g0149791">
    <property type="protein sequence ID" value="CDS:HanXRQr2_Chr04g0149791.1"/>
    <property type="gene ID" value="HanXRQr2_Chr04g0149791"/>
</dbReference>
<dbReference type="AlphaFoldDB" id="A0A251UWF4"/>
<gene>
    <name evidence="2" type="ORF">HannXRQ_Chr04g0102871</name>
    <name evidence="1" type="ORF">HanXRQr2_Chr04g0149791</name>
</gene>